<feature type="transmembrane region" description="Helical" evidence="1">
    <location>
        <begin position="69"/>
        <end position="85"/>
    </location>
</feature>
<protein>
    <recommendedName>
        <fullName evidence="4">DUF4175 domain-containing protein</fullName>
    </recommendedName>
</protein>
<keyword evidence="1" id="KW-0472">Membrane</keyword>
<evidence type="ECO:0008006" key="4">
    <source>
        <dbReference type="Google" id="ProtNLM"/>
    </source>
</evidence>
<comment type="caution">
    <text evidence="2">The sequence shown here is derived from an EMBL/GenBank/DDBJ whole genome shotgun (WGS) entry which is preliminary data.</text>
</comment>
<evidence type="ECO:0000313" key="2">
    <source>
        <dbReference type="EMBL" id="MDV6373879.1"/>
    </source>
</evidence>
<evidence type="ECO:0000313" key="3">
    <source>
        <dbReference type="Proteomes" id="UP001276150"/>
    </source>
</evidence>
<keyword evidence="1" id="KW-0812">Transmembrane</keyword>
<evidence type="ECO:0000256" key="1">
    <source>
        <dbReference type="SAM" id="Phobius"/>
    </source>
</evidence>
<dbReference type="RefSeq" id="WP_317639197.1">
    <property type="nucleotide sequence ID" value="NZ_JAPMIV010000005.1"/>
</dbReference>
<proteinExistence type="predicted"/>
<keyword evidence="3" id="KW-1185">Reference proteome</keyword>
<feature type="transmembrane region" description="Helical" evidence="1">
    <location>
        <begin position="37"/>
        <end position="57"/>
    </location>
</feature>
<dbReference type="Proteomes" id="UP001276150">
    <property type="component" value="Unassembled WGS sequence"/>
</dbReference>
<accession>A0ABU4DQA2</accession>
<feature type="transmembrane region" description="Helical" evidence="1">
    <location>
        <begin position="7"/>
        <end position="25"/>
    </location>
</feature>
<organism evidence="2 3">
    <name type="scientific">Deinococcus arenicola</name>
    <dbReference type="NCBI Taxonomy" id="2994950"/>
    <lineage>
        <taxon>Bacteria</taxon>
        <taxon>Thermotogati</taxon>
        <taxon>Deinococcota</taxon>
        <taxon>Deinococci</taxon>
        <taxon>Deinococcales</taxon>
        <taxon>Deinococcaceae</taxon>
        <taxon>Deinococcus</taxon>
    </lineage>
</organism>
<name>A0ABU4DQA2_9DEIO</name>
<keyword evidence="1" id="KW-1133">Transmembrane helix</keyword>
<gene>
    <name evidence="2" type="ORF">ORD21_04620</name>
</gene>
<feature type="transmembrane region" description="Helical" evidence="1">
    <location>
        <begin position="105"/>
        <end position="124"/>
    </location>
</feature>
<dbReference type="EMBL" id="JAPMIV010000005">
    <property type="protein sequence ID" value="MDV6373879.1"/>
    <property type="molecule type" value="Genomic_DNA"/>
</dbReference>
<reference evidence="2 3" key="1">
    <citation type="submission" date="2022-11" db="EMBL/GenBank/DDBJ databases">
        <title>Deinococcus ZS9-10, Low Temperature and Draught-tolerating, UV-resistant Bacteria from Continental Antarctica.</title>
        <authorList>
            <person name="Cheng L."/>
        </authorList>
    </citation>
    <scope>NUCLEOTIDE SEQUENCE [LARGE SCALE GENOMIC DNA]</scope>
    <source>
        <strain evidence="2 3">ZS9-10</strain>
    </source>
</reference>
<sequence>MKRPPAFYLAFLVILPSVFILLGLLQIGGSWVSLPLWYWGAAFMFGLLCMAGVFLMVSAKPHLPFNARMLRLAAGWGLPFTWFALSGDGLRGEVTLDNLSSALLLRLPVVLAIALGFGAVMANMQGRKAN</sequence>